<evidence type="ECO:0000313" key="4">
    <source>
        <dbReference type="EMBL" id="PZE16979.1"/>
    </source>
</evidence>
<proteinExistence type="predicted"/>
<dbReference type="NCBIfam" id="TIGR04183">
    <property type="entry name" value="Por_Secre_tail"/>
    <property type="match status" value="1"/>
</dbReference>
<dbReference type="EMBL" id="QKSB01000005">
    <property type="protein sequence ID" value="PZE16979.1"/>
    <property type="molecule type" value="Genomic_DNA"/>
</dbReference>
<dbReference type="RefSeq" id="WP_111063053.1">
    <property type="nucleotide sequence ID" value="NZ_JBHUCU010000032.1"/>
</dbReference>
<reference evidence="4 5" key="1">
    <citation type="submission" date="2018-06" db="EMBL/GenBank/DDBJ databases">
        <title>The draft genome sequence of Crocinitomix sp. SM1701.</title>
        <authorList>
            <person name="Zhang X."/>
        </authorList>
    </citation>
    <scope>NUCLEOTIDE SEQUENCE [LARGE SCALE GENOMIC DNA]</scope>
    <source>
        <strain evidence="4 5">SM1701</strain>
    </source>
</reference>
<dbReference type="Proteomes" id="UP000249248">
    <property type="component" value="Unassembled WGS sequence"/>
</dbReference>
<gene>
    <name evidence="4" type="ORF">DNU06_09515</name>
</gene>
<comment type="caution">
    <text evidence="4">The sequence shown here is derived from an EMBL/GenBank/DDBJ whole genome shotgun (WGS) entry which is preliminary data.</text>
</comment>
<keyword evidence="5" id="KW-1185">Reference proteome</keyword>
<organism evidence="4 5">
    <name type="scientific">Putridiphycobacter roseus</name>
    <dbReference type="NCBI Taxonomy" id="2219161"/>
    <lineage>
        <taxon>Bacteria</taxon>
        <taxon>Pseudomonadati</taxon>
        <taxon>Bacteroidota</taxon>
        <taxon>Flavobacteriia</taxon>
        <taxon>Flavobacteriales</taxon>
        <taxon>Crocinitomicaceae</taxon>
        <taxon>Putridiphycobacter</taxon>
    </lineage>
</organism>
<protein>
    <recommendedName>
        <fullName evidence="3">Secretion system C-terminal sorting domain-containing protein</fullName>
    </recommendedName>
</protein>
<name>A0A2W1MXU7_9FLAO</name>
<dbReference type="AlphaFoldDB" id="A0A2W1MXU7"/>
<feature type="chain" id="PRO_5016021475" description="Secretion system C-terminal sorting domain-containing protein" evidence="2">
    <location>
        <begin position="25"/>
        <end position="348"/>
    </location>
</feature>
<evidence type="ECO:0000256" key="2">
    <source>
        <dbReference type="SAM" id="SignalP"/>
    </source>
</evidence>
<dbReference type="Pfam" id="PF18962">
    <property type="entry name" value="Por_Secre_tail"/>
    <property type="match status" value="1"/>
</dbReference>
<accession>A0A2W1MXU7</accession>
<keyword evidence="1 2" id="KW-0732">Signal</keyword>
<evidence type="ECO:0000256" key="1">
    <source>
        <dbReference type="ARBA" id="ARBA00022729"/>
    </source>
</evidence>
<evidence type="ECO:0000259" key="3">
    <source>
        <dbReference type="Pfam" id="PF18962"/>
    </source>
</evidence>
<dbReference type="OrthoDB" id="1391570at2"/>
<evidence type="ECO:0000313" key="5">
    <source>
        <dbReference type="Proteomes" id="UP000249248"/>
    </source>
</evidence>
<feature type="signal peptide" evidence="2">
    <location>
        <begin position="1"/>
        <end position="24"/>
    </location>
</feature>
<dbReference type="InterPro" id="IPR026444">
    <property type="entry name" value="Secre_tail"/>
</dbReference>
<sequence length="348" mass="37827">MKTVVKLNLLLIGFNLIFNGNIHAQTQIFNESFETTNNTPIINNWSSVCYTPTSGNDAAPNGGNWSLYAIGGNLQGCFPGFVSKVIPCAKNGDIIQIEGWARVDTNYDIDNLIGIGLGTLGSGAIPTLSKFDASLTALNWTYFTTIDTFSLVPGEIPVVILLPGETTSVGSCAAFFDLIKVSNLGNIYGAVSPFNLNVTVNETMLTANDTNVYYQWLNCDNNYSIIQGGTNQTYSPASNGNYAVEISNGNCIDTSACVNISAIGLGVNYSNHSTFTIYPNPTADRVNLTLGNHQKVSIKVYNINEQLIFQTDNINTTTYQFELNQPAGVYIIEVTADHKSQRYKLIKE</sequence>
<feature type="domain" description="Secretion system C-terminal sorting" evidence="3">
    <location>
        <begin position="277"/>
        <end position="346"/>
    </location>
</feature>